<accession>A0ABU1ZIX4</accession>
<dbReference type="EMBL" id="JAVDXO010000001">
    <property type="protein sequence ID" value="MDR7304901.1"/>
    <property type="molecule type" value="Genomic_DNA"/>
</dbReference>
<keyword evidence="1 7" id="KW-0436">Ligase</keyword>
<dbReference type="InterPro" id="IPR022380">
    <property type="entry name" value="Glu-Q_tRNA(Asp)_Synthase"/>
</dbReference>
<dbReference type="HAMAP" id="MF_01428">
    <property type="entry name" value="Glu_Q_tRNA_synth"/>
    <property type="match status" value="1"/>
</dbReference>
<keyword evidence="4 7" id="KW-0862">Zinc</keyword>
<feature type="domain" description="Glutamyl/glutaminyl-tRNA synthetase class Ib catalytic" evidence="9">
    <location>
        <begin position="8"/>
        <end position="116"/>
    </location>
</feature>
<feature type="binding site" evidence="7">
    <location>
        <position position="267"/>
    </location>
    <ligand>
        <name>ATP</name>
        <dbReference type="ChEBI" id="CHEBI:30616"/>
    </ligand>
</feature>
<feature type="short sequence motif" description="'HIGH' region" evidence="7">
    <location>
        <begin position="13"/>
        <end position="23"/>
    </location>
</feature>
<evidence type="ECO:0000256" key="7">
    <source>
        <dbReference type="HAMAP-Rule" id="MF_01428"/>
    </source>
</evidence>
<evidence type="ECO:0000259" key="9">
    <source>
        <dbReference type="Pfam" id="PF00749"/>
    </source>
</evidence>
<evidence type="ECO:0000256" key="8">
    <source>
        <dbReference type="RuleBase" id="RU363037"/>
    </source>
</evidence>
<sequence length="321" mass="34404">MNSRLTYRGRFAPSPTGPLHAGSLVAALASWLDARAHGGQWLVRIEDVDTPRCVPGADQTILQQLAACGLHPDEPPVWQSQRGTLYQQALDPLVAVGLAYPCACSRKDIEQALAAQGSGKPRHGELVYPGTCRHGLHGKAGRAWRLRTDSASNPLQATANTTLAAPETIATGNTLLRWTDRRLGSQSQDVEREVGDFVLKRADGLWAYQLAVVVDDAAQGISDVVRGEDLADNTARQVVLQRALGLPTPRYLHTPLVLGLNGEKLSKQNGAQALDTATPQAALQALHHAARMLELPPVPASTSAGDCLAQWTEAWRSVQAP</sequence>
<feature type="binding site" evidence="7">
    <location>
        <position position="226"/>
    </location>
    <ligand>
        <name>L-glutamate</name>
        <dbReference type="ChEBI" id="CHEBI:29985"/>
    </ligand>
</feature>
<dbReference type="InterPro" id="IPR020058">
    <property type="entry name" value="Glu/Gln-tRNA-synth_Ib_cat-dom"/>
</dbReference>
<keyword evidence="3 7" id="KW-0547">Nucleotide-binding</keyword>
<feature type="binding site" evidence="7">
    <location>
        <position position="46"/>
    </location>
    <ligand>
        <name>L-glutamate</name>
        <dbReference type="ChEBI" id="CHEBI:29985"/>
    </ligand>
</feature>
<keyword evidence="11" id="KW-1185">Reference proteome</keyword>
<dbReference type="InterPro" id="IPR014729">
    <property type="entry name" value="Rossmann-like_a/b/a_fold"/>
</dbReference>
<comment type="cofactor">
    <cofactor evidence="7">
        <name>Zn(2+)</name>
        <dbReference type="ChEBI" id="CHEBI:29105"/>
    </cofactor>
    <text evidence="7">Binds 1 zinc ion per subunit.</text>
</comment>
<dbReference type="SUPFAM" id="SSF52374">
    <property type="entry name" value="Nucleotidylyl transferase"/>
    <property type="match status" value="1"/>
</dbReference>
<evidence type="ECO:0000313" key="10">
    <source>
        <dbReference type="EMBL" id="MDR7304901.1"/>
    </source>
</evidence>
<feature type="binding site" evidence="7">
    <location>
        <position position="102"/>
    </location>
    <ligand>
        <name>Zn(2+)</name>
        <dbReference type="ChEBI" id="CHEBI:29105"/>
    </ligand>
</feature>
<dbReference type="NCBIfam" id="TIGR03838">
    <property type="entry name" value="queuosine_YadB"/>
    <property type="match status" value="1"/>
</dbReference>
<comment type="function">
    <text evidence="7">Catalyzes the tRNA-independent activation of glutamate in presence of ATP and the subsequent transfer of glutamate onto a tRNA(Asp). Glutamate is transferred on the 2-amino-5-(4,5-dihydroxy-2-cyclopenten-1-yl) moiety of the queuosine in the wobble position of the QUC anticodon.</text>
</comment>
<dbReference type="NCBIfam" id="NF004313">
    <property type="entry name" value="PRK05710.1-2"/>
    <property type="match status" value="1"/>
</dbReference>
<dbReference type="EC" id="6.1.1.-" evidence="7"/>
<gene>
    <name evidence="7" type="primary">gluQ</name>
    <name evidence="10" type="ORF">J2X15_000167</name>
</gene>
<proteinExistence type="inferred from homology"/>
<protein>
    <recommendedName>
        <fullName evidence="7">Glutamyl-Q tRNA(Asp) synthetase</fullName>
        <shortName evidence="7">Glu-Q-RSs</shortName>
        <ecNumber evidence="7">6.1.1.-</ecNumber>
    </recommendedName>
</protein>
<dbReference type="RefSeq" id="WP_310338469.1">
    <property type="nucleotide sequence ID" value="NZ_JAVDXO010000001.1"/>
</dbReference>
<keyword evidence="6 7" id="KW-0030">Aminoacyl-tRNA synthetase</keyword>
<dbReference type="PRINTS" id="PR00987">
    <property type="entry name" value="TRNASYNTHGLU"/>
</dbReference>
<dbReference type="PANTHER" id="PTHR43311:SF1">
    <property type="entry name" value="GLUTAMYL-Q TRNA(ASP) SYNTHETASE"/>
    <property type="match status" value="1"/>
</dbReference>
<dbReference type="PANTHER" id="PTHR43311">
    <property type="entry name" value="GLUTAMATE--TRNA LIGASE"/>
    <property type="match status" value="1"/>
</dbReference>
<dbReference type="GO" id="GO:0016874">
    <property type="term" value="F:ligase activity"/>
    <property type="evidence" value="ECO:0007669"/>
    <property type="project" value="UniProtKB-KW"/>
</dbReference>
<comment type="similarity">
    <text evidence="7">Belongs to the class-I aminoacyl-tRNA synthetase family. GluQ subfamily.</text>
</comment>
<name>A0ABU1ZIX4_9BURK</name>
<evidence type="ECO:0000256" key="5">
    <source>
        <dbReference type="ARBA" id="ARBA00022840"/>
    </source>
</evidence>
<evidence type="ECO:0000313" key="11">
    <source>
        <dbReference type="Proteomes" id="UP001268089"/>
    </source>
</evidence>
<feature type="short sequence motif" description="'KMSKS' region" evidence="7">
    <location>
        <begin position="264"/>
        <end position="268"/>
    </location>
</feature>
<organism evidence="10 11">
    <name type="scientific">Rhodoferax saidenbachensis</name>
    <dbReference type="NCBI Taxonomy" id="1484693"/>
    <lineage>
        <taxon>Bacteria</taxon>
        <taxon>Pseudomonadati</taxon>
        <taxon>Pseudomonadota</taxon>
        <taxon>Betaproteobacteria</taxon>
        <taxon>Burkholderiales</taxon>
        <taxon>Comamonadaceae</taxon>
        <taxon>Rhodoferax</taxon>
    </lineage>
</organism>
<feature type="binding site" evidence="7">
    <location>
        <position position="104"/>
    </location>
    <ligand>
        <name>Zn(2+)</name>
        <dbReference type="ChEBI" id="CHEBI:29105"/>
    </ligand>
</feature>
<dbReference type="Pfam" id="PF00749">
    <property type="entry name" value="tRNA-synt_1c"/>
    <property type="match status" value="2"/>
</dbReference>
<comment type="caution">
    <text evidence="10">The sequence shown here is derived from an EMBL/GenBank/DDBJ whole genome shotgun (WGS) entry which is preliminary data.</text>
</comment>
<keyword evidence="8" id="KW-0648">Protein biosynthesis</keyword>
<feature type="domain" description="Glutamyl/glutaminyl-tRNA synthetase class Ib catalytic" evidence="9">
    <location>
        <begin position="192"/>
        <end position="274"/>
    </location>
</feature>
<dbReference type="Proteomes" id="UP001268089">
    <property type="component" value="Unassembled WGS sequence"/>
</dbReference>
<reference evidence="10 11" key="1">
    <citation type="submission" date="2023-07" db="EMBL/GenBank/DDBJ databases">
        <title>Sorghum-associated microbial communities from plants grown in Nebraska, USA.</title>
        <authorList>
            <person name="Schachtman D."/>
        </authorList>
    </citation>
    <scope>NUCLEOTIDE SEQUENCE [LARGE SCALE GENOMIC DNA]</scope>
    <source>
        <strain evidence="10 11">BE308</strain>
    </source>
</reference>
<feature type="binding site" evidence="7">
    <location>
        <begin position="10"/>
        <end position="14"/>
    </location>
    <ligand>
        <name>L-glutamate</name>
        <dbReference type="ChEBI" id="CHEBI:29985"/>
    </ligand>
</feature>
<keyword evidence="5 7" id="KW-0067">ATP-binding</keyword>
<evidence type="ECO:0000256" key="3">
    <source>
        <dbReference type="ARBA" id="ARBA00022741"/>
    </source>
</evidence>
<evidence type="ECO:0000256" key="1">
    <source>
        <dbReference type="ARBA" id="ARBA00022598"/>
    </source>
</evidence>
<evidence type="ECO:0000256" key="2">
    <source>
        <dbReference type="ARBA" id="ARBA00022723"/>
    </source>
</evidence>
<feature type="binding site" evidence="7">
    <location>
        <position position="208"/>
    </location>
    <ligand>
        <name>L-glutamate</name>
        <dbReference type="ChEBI" id="CHEBI:29985"/>
    </ligand>
</feature>
<dbReference type="InterPro" id="IPR000924">
    <property type="entry name" value="Glu/Gln-tRNA-synth"/>
</dbReference>
<dbReference type="NCBIfam" id="NF004315">
    <property type="entry name" value="PRK05710.1-4"/>
    <property type="match status" value="1"/>
</dbReference>
<keyword evidence="2 7" id="KW-0479">Metal-binding</keyword>
<dbReference type="Gene3D" id="3.40.50.620">
    <property type="entry name" value="HUPs"/>
    <property type="match status" value="1"/>
</dbReference>
<feature type="binding site" evidence="7">
    <location>
        <position position="132"/>
    </location>
    <ligand>
        <name>Zn(2+)</name>
        <dbReference type="ChEBI" id="CHEBI:29105"/>
    </ligand>
</feature>
<evidence type="ECO:0000256" key="4">
    <source>
        <dbReference type="ARBA" id="ARBA00022833"/>
    </source>
</evidence>
<evidence type="ECO:0000256" key="6">
    <source>
        <dbReference type="ARBA" id="ARBA00023146"/>
    </source>
</evidence>
<dbReference type="InterPro" id="IPR049940">
    <property type="entry name" value="GluQ/Sye"/>
</dbReference>
<feature type="binding site" evidence="7">
    <location>
        <position position="128"/>
    </location>
    <ligand>
        <name>Zn(2+)</name>
        <dbReference type="ChEBI" id="CHEBI:29105"/>
    </ligand>
</feature>